<dbReference type="Gene3D" id="1.20.1250.20">
    <property type="entry name" value="MFS general substrate transporter like domains"/>
    <property type="match status" value="2"/>
</dbReference>
<dbReference type="STRING" id="1121950.SAMN02745243_00484"/>
<proteinExistence type="predicted"/>
<keyword evidence="3" id="KW-1185">Reference proteome</keyword>
<dbReference type="EMBL" id="FQZY01000008">
    <property type="protein sequence ID" value="SHJ39817.1"/>
    <property type="molecule type" value="Genomic_DNA"/>
</dbReference>
<dbReference type="PANTHER" id="PTHR11328:SF24">
    <property type="entry name" value="MAJOR FACILITATOR SUPERFAMILY (MFS) PROFILE DOMAIN-CONTAINING PROTEIN"/>
    <property type="match status" value="1"/>
</dbReference>
<feature type="transmembrane region" description="Helical" evidence="1">
    <location>
        <begin position="126"/>
        <end position="150"/>
    </location>
</feature>
<accession>A0A1M6IZK2</accession>
<sequence>MGNEKDCKEVPTENFSKKYDRKLPFFTKCGFGVANIGDTIITEFVGAFLLFFFTNVAGLRPALGGLVVSLGILWDAVSDPIIGTMSDRCTSKHGRRRPFIMLSVIPIIISSVLLFTNVNLPMTGKFIYYVITIIFYWTSYTMFNIPYLSLGSELTTNNDEKTSASSIRQVFGTCGLLFSSTLPMILVSAYEKFGMTTNHAWSCAAGTLGFMAALAIFITWYSTRGWEIPFPPQSKSDPILKNLGKVLVYKPYIILIVGSLIFYCAFNTITSTVVYHATIVLGVDEAASSIVFLSGTIFGIILSILVGKLAIRFDKKWVFVVFMFISGTTLLVFRVVGIHSLVAQCIEYSLAHFAIIGFLVLSYNLLYDTCETYEFRSGKMLTGVMVSYFSFFVKLGKAAAIQIVGIILEIAGYQAGQTVQSENVVVAVKNLVTLFPGILLIVCGLIICIFPITKKRFLAMQEAKELRKEGKEYSTDAFQKIL</sequence>
<keyword evidence="1" id="KW-0472">Membrane</keyword>
<dbReference type="InterPro" id="IPR039672">
    <property type="entry name" value="MFS_2"/>
</dbReference>
<feature type="transmembrane region" description="Helical" evidence="1">
    <location>
        <begin position="388"/>
        <end position="411"/>
    </location>
</feature>
<feature type="transmembrane region" description="Helical" evidence="1">
    <location>
        <begin position="286"/>
        <end position="306"/>
    </location>
</feature>
<feature type="transmembrane region" description="Helical" evidence="1">
    <location>
        <begin position="170"/>
        <end position="187"/>
    </location>
</feature>
<dbReference type="AlphaFoldDB" id="A0A1M6IZK2"/>
<gene>
    <name evidence="2" type="ORF">SAMN02745243_00484</name>
</gene>
<dbReference type="GO" id="GO:0015293">
    <property type="term" value="F:symporter activity"/>
    <property type="evidence" value="ECO:0007669"/>
    <property type="project" value="InterPro"/>
</dbReference>
<keyword evidence="1" id="KW-0812">Transmembrane</keyword>
<dbReference type="GO" id="GO:0008643">
    <property type="term" value="P:carbohydrate transport"/>
    <property type="evidence" value="ECO:0007669"/>
    <property type="project" value="InterPro"/>
</dbReference>
<feature type="transmembrane region" description="Helical" evidence="1">
    <location>
        <begin position="199"/>
        <end position="221"/>
    </location>
</feature>
<evidence type="ECO:0000313" key="2">
    <source>
        <dbReference type="EMBL" id="SHJ39817.1"/>
    </source>
</evidence>
<evidence type="ECO:0000313" key="3">
    <source>
        <dbReference type="Proteomes" id="UP000184301"/>
    </source>
</evidence>
<feature type="transmembrane region" description="Helical" evidence="1">
    <location>
        <begin position="431"/>
        <end position="452"/>
    </location>
</feature>
<dbReference type="OrthoDB" id="9764596at2"/>
<keyword evidence="1" id="KW-1133">Transmembrane helix</keyword>
<reference evidence="2 3" key="1">
    <citation type="submission" date="2016-11" db="EMBL/GenBank/DDBJ databases">
        <authorList>
            <person name="Jaros S."/>
            <person name="Januszkiewicz K."/>
            <person name="Wedrychowicz H."/>
        </authorList>
    </citation>
    <scope>NUCLEOTIDE SEQUENCE [LARGE SCALE GENOMIC DNA]</scope>
    <source>
        <strain evidence="2 3">DSM 15480</strain>
    </source>
</reference>
<dbReference type="InterPro" id="IPR036259">
    <property type="entry name" value="MFS_trans_sf"/>
</dbReference>
<dbReference type="SUPFAM" id="SSF103473">
    <property type="entry name" value="MFS general substrate transporter"/>
    <property type="match status" value="1"/>
</dbReference>
<feature type="transmembrane region" description="Helical" evidence="1">
    <location>
        <begin position="252"/>
        <end position="274"/>
    </location>
</feature>
<dbReference type="CDD" id="cd17332">
    <property type="entry name" value="MFS_MelB_like"/>
    <property type="match status" value="1"/>
</dbReference>
<feature type="transmembrane region" description="Helical" evidence="1">
    <location>
        <begin position="318"/>
        <end position="342"/>
    </location>
</feature>
<evidence type="ECO:0000256" key="1">
    <source>
        <dbReference type="SAM" id="Phobius"/>
    </source>
</evidence>
<name>A0A1M6IZK2_9FIRM</name>
<dbReference type="RefSeq" id="WP_073104493.1">
    <property type="nucleotide sequence ID" value="NZ_FQZY01000008.1"/>
</dbReference>
<feature type="transmembrane region" description="Helical" evidence="1">
    <location>
        <begin position="348"/>
        <end position="367"/>
    </location>
</feature>
<dbReference type="GO" id="GO:0005886">
    <property type="term" value="C:plasma membrane"/>
    <property type="evidence" value="ECO:0007669"/>
    <property type="project" value="TreeGrafter"/>
</dbReference>
<dbReference type="Proteomes" id="UP000184301">
    <property type="component" value="Unassembled WGS sequence"/>
</dbReference>
<organism evidence="2 3">
    <name type="scientific">Hespellia stercorisuis DSM 15480</name>
    <dbReference type="NCBI Taxonomy" id="1121950"/>
    <lineage>
        <taxon>Bacteria</taxon>
        <taxon>Bacillati</taxon>
        <taxon>Bacillota</taxon>
        <taxon>Clostridia</taxon>
        <taxon>Lachnospirales</taxon>
        <taxon>Lachnospiraceae</taxon>
        <taxon>Hespellia</taxon>
    </lineage>
</organism>
<feature type="transmembrane region" description="Helical" evidence="1">
    <location>
        <begin position="25"/>
        <end position="53"/>
    </location>
</feature>
<dbReference type="Pfam" id="PF13347">
    <property type="entry name" value="MFS_2"/>
    <property type="match status" value="1"/>
</dbReference>
<feature type="transmembrane region" description="Helical" evidence="1">
    <location>
        <begin position="59"/>
        <end position="77"/>
    </location>
</feature>
<protein>
    <submittedName>
        <fullName evidence="2">Probable glucitol transport protein GutA</fullName>
    </submittedName>
</protein>
<dbReference type="PANTHER" id="PTHR11328">
    <property type="entry name" value="MAJOR FACILITATOR SUPERFAMILY DOMAIN-CONTAINING PROTEIN"/>
    <property type="match status" value="1"/>
</dbReference>
<feature type="transmembrane region" description="Helical" evidence="1">
    <location>
        <begin position="98"/>
        <end position="120"/>
    </location>
</feature>